<dbReference type="PANTHER" id="PTHR45719:SF5">
    <property type="entry name" value="BETA-GLUCURONOSYLTRANSFERASE GLCAT14B-LIKE"/>
    <property type="match status" value="1"/>
</dbReference>
<comment type="caution">
    <text evidence="7">The sequence shown here is derived from an EMBL/GenBank/DDBJ whole genome shotgun (WGS) entry which is preliminary data.</text>
</comment>
<dbReference type="InterPro" id="IPR044610">
    <property type="entry name" value="GLCAT14A/B/C"/>
</dbReference>
<keyword evidence="6" id="KW-0812">Transmembrane</keyword>
<evidence type="ECO:0000256" key="5">
    <source>
        <dbReference type="ARBA" id="ARBA00023180"/>
    </source>
</evidence>
<keyword evidence="3 7" id="KW-0808">Transferase</keyword>
<sequence length="419" mass="47887">METSKPHTKKKWFLPLVFSLLLSTFLIFVSVFLSSNSSSFFDPSPRPAIHEPPRFVESKLRVSPTSSTSVPSIAYLISGSVGDGLTLKRTLMALYHPRNHYVVHLDLEASEEERLELARFVRDHPLFAGLGNVRMVVKANLVTYRGPTMVTNTLHAAAILLREAPEWDWFINLSASDYPLLTQDDLLYTLSTVPRHLNFIEHTSDIGWKEYQRARPIIIDPGLYSVHKSDVFWVSQKRSVPTAYKLFTGSAWMMLSRPFIEYCLWGWDNLPRIVLMYYANFLSSPEGYFHTVICNAEEFRNTTVNHDLHFISWDNPPKQHPHFLTVDDYQRMVNSHAPFARKFGRNESVLDKIDSELLGRNADGFVPGGWFNQANPNITNPNYVVRNITDLRPGPGAERLKQLINGLLSAEDFKAKQCS</sequence>
<dbReference type="Proteomes" id="UP000634136">
    <property type="component" value="Unassembled WGS sequence"/>
</dbReference>
<dbReference type="AlphaFoldDB" id="A0A834SL20"/>
<feature type="transmembrane region" description="Helical" evidence="6">
    <location>
        <begin position="12"/>
        <end position="33"/>
    </location>
</feature>
<evidence type="ECO:0000256" key="4">
    <source>
        <dbReference type="ARBA" id="ARBA00023136"/>
    </source>
</evidence>
<dbReference type="OrthoDB" id="2019572at2759"/>
<gene>
    <name evidence="7" type="ORF">G2W53_038541</name>
</gene>
<comment type="subcellular location">
    <subcellularLocation>
        <location evidence="1">Membrane</location>
        <topology evidence="1">Single-pass type II membrane protein</topology>
    </subcellularLocation>
</comment>
<dbReference type="Pfam" id="PF02485">
    <property type="entry name" value="Branch"/>
    <property type="match status" value="1"/>
</dbReference>
<dbReference type="PANTHER" id="PTHR45719">
    <property type="entry name" value="GLYCOSYLTRANSFERASE"/>
    <property type="match status" value="1"/>
</dbReference>
<protein>
    <submittedName>
        <fullName evidence="7">Beta-glucuronosyltransferase GlcAT14B-like</fullName>
    </submittedName>
</protein>
<evidence type="ECO:0000256" key="2">
    <source>
        <dbReference type="ARBA" id="ARBA00022676"/>
    </source>
</evidence>
<evidence type="ECO:0000313" key="8">
    <source>
        <dbReference type="Proteomes" id="UP000634136"/>
    </source>
</evidence>
<dbReference type="InterPro" id="IPR003406">
    <property type="entry name" value="Glyco_trans_14"/>
</dbReference>
<keyword evidence="4 6" id="KW-0472">Membrane</keyword>
<keyword evidence="5" id="KW-0325">Glycoprotein</keyword>
<dbReference type="EMBL" id="JAAIUW010000012">
    <property type="protein sequence ID" value="KAF7806380.1"/>
    <property type="molecule type" value="Genomic_DNA"/>
</dbReference>
<keyword evidence="8" id="KW-1185">Reference proteome</keyword>
<dbReference type="GO" id="GO:0016020">
    <property type="term" value="C:membrane"/>
    <property type="evidence" value="ECO:0007669"/>
    <property type="project" value="UniProtKB-SubCell"/>
</dbReference>
<name>A0A834SL20_9FABA</name>
<evidence type="ECO:0000256" key="3">
    <source>
        <dbReference type="ARBA" id="ARBA00022679"/>
    </source>
</evidence>
<keyword evidence="2" id="KW-0328">Glycosyltransferase</keyword>
<proteinExistence type="predicted"/>
<organism evidence="7 8">
    <name type="scientific">Senna tora</name>
    <dbReference type="NCBI Taxonomy" id="362788"/>
    <lineage>
        <taxon>Eukaryota</taxon>
        <taxon>Viridiplantae</taxon>
        <taxon>Streptophyta</taxon>
        <taxon>Embryophyta</taxon>
        <taxon>Tracheophyta</taxon>
        <taxon>Spermatophyta</taxon>
        <taxon>Magnoliopsida</taxon>
        <taxon>eudicotyledons</taxon>
        <taxon>Gunneridae</taxon>
        <taxon>Pentapetalae</taxon>
        <taxon>rosids</taxon>
        <taxon>fabids</taxon>
        <taxon>Fabales</taxon>
        <taxon>Fabaceae</taxon>
        <taxon>Caesalpinioideae</taxon>
        <taxon>Cassia clade</taxon>
        <taxon>Senna</taxon>
    </lineage>
</organism>
<reference evidence="7" key="1">
    <citation type="submission" date="2020-09" db="EMBL/GenBank/DDBJ databases">
        <title>Genome-Enabled Discovery of Anthraquinone Biosynthesis in Senna tora.</title>
        <authorList>
            <person name="Kang S.-H."/>
            <person name="Pandey R.P."/>
            <person name="Lee C.-M."/>
            <person name="Sim J.-S."/>
            <person name="Jeong J.-T."/>
            <person name="Choi B.-S."/>
            <person name="Jung M."/>
            <person name="Ginzburg D."/>
            <person name="Zhao K."/>
            <person name="Won S.Y."/>
            <person name="Oh T.-J."/>
            <person name="Yu Y."/>
            <person name="Kim N.-H."/>
            <person name="Lee O.R."/>
            <person name="Lee T.-H."/>
            <person name="Bashyal P."/>
            <person name="Kim T.-S."/>
            <person name="Lee W.-H."/>
            <person name="Kawkins C."/>
            <person name="Kim C.-K."/>
            <person name="Kim J.S."/>
            <person name="Ahn B.O."/>
            <person name="Rhee S.Y."/>
            <person name="Sohng J.K."/>
        </authorList>
    </citation>
    <scope>NUCLEOTIDE SEQUENCE</scope>
    <source>
        <tissue evidence="7">Leaf</tissue>
    </source>
</reference>
<evidence type="ECO:0000256" key="6">
    <source>
        <dbReference type="SAM" id="Phobius"/>
    </source>
</evidence>
<evidence type="ECO:0000313" key="7">
    <source>
        <dbReference type="EMBL" id="KAF7806380.1"/>
    </source>
</evidence>
<evidence type="ECO:0000256" key="1">
    <source>
        <dbReference type="ARBA" id="ARBA00004606"/>
    </source>
</evidence>
<accession>A0A834SL20</accession>
<dbReference type="GO" id="GO:0015020">
    <property type="term" value="F:glucuronosyltransferase activity"/>
    <property type="evidence" value="ECO:0007669"/>
    <property type="project" value="InterPro"/>
</dbReference>
<keyword evidence="6" id="KW-1133">Transmembrane helix</keyword>